<reference evidence="1" key="1">
    <citation type="submission" date="2020-03" db="EMBL/GenBank/DDBJ databases">
        <title>The deep terrestrial virosphere.</title>
        <authorList>
            <person name="Holmfeldt K."/>
            <person name="Nilsson E."/>
            <person name="Simone D."/>
            <person name="Lopez-Fernandez M."/>
            <person name="Wu X."/>
            <person name="de Brujin I."/>
            <person name="Lundin D."/>
            <person name="Andersson A."/>
            <person name="Bertilsson S."/>
            <person name="Dopson M."/>
        </authorList>
    </citation>
    <scope>NUCLEOTIDE SEQUENCE</scope>
    <source>
        <strain evidence="1">MM415A00766</strain>
    </source>
</reference>
<organism evidence="1">
    <name type="scientific">viral metagenome</name>
    <dbReference type="NCBI Taxonomy" id="1070528"/>
    <lineage>
        <taxon>unclassified sequences</taxon>
        <taxon>metagenomes</taxon>
        <taxon>organismal metagenomes</taxon>
    </lineage>
</organism>
<protein>
    <recommendedName>
        <fullName evidence="2">Tail protein</fullName>
    </recommendedName>
</protein>
<sequence>MTITYTNHFKTIYDEIKARIVAEIPRFGGKNRCLFRQVNAKDLGSEDTIFIKPSVDNEEMEDTGGRTSAFIVELIYLKKMHPELDYDQITDVGEHLKKLFGAGNYRHHPTYWHYCNVANIDYDPELPEEIINTYGFKMTLEIHKSQY</sequence>
<accession>A0A6M3KE49</accession>
<name>A0A6M3KE49_9ZZZZ</name>
<gene>
    <name evidence="1" type="ORF">MM415A00766_0002</name>
</gene>
<dbReference type="AlphaFoldDB" id="A0A6M3KE49"/>
<evidence type="ECO:0008006" key="2">
    <source>
        <dbReference type="Google" id="ProtNLM"/>
    </source>
</evidence>
<evidence type="ECO:0000313" key="1">
    <source>
        <dbReference type="EMBL" id="QJA80173.1"/>
    </source>
</evidence>
<dbReference type="EMBL" id="MT142410">
    <property type="protein sequence ID" value="QJA80173.1"/>
    <property type="molecule type" value="Genomic_DNA"/>
</dbReference>
<proteinExistence type="predicted"/>